<dbReference type="UniPathway" id="UPA00060"/>
<comment type="cofactor">
    <cofactor evidence="6">
        <name>Fe(2+)</name>
        <dbReference type="ChEBI" id="CHEBI:29033"/>
    </cofactor>
</comment>
<feature type="binding site" description="in other chain" evidence="6">
    <location>
        <position position="73"/>
    </location>
    <ligand>
        <name>NAD(+)</name>
        <dbReference type="ChEBI" id="CHEBI:57540"/>
        <note>ligand shared between two adjacent protomers</note>
    </ligand>
</feature>
<feature type="binding site" description="in other chain" evidence="6">
    <location>
        <position position="138"/>
    </location>
    <ligand>
        <name>NAD(+)</name>
        <dbReference type="ChEBI" id="CHEBI:57540"/>
        <note>ligand shared between two adjacent protomers</note>
    </ligand>
</feature>
<keyword evidence="5 6" id="KW-0520">NAD</keyword>
<feature type="binding site" description="in other chain" evidence="6">
    <location>
        <position position="185"/>
    </location>
    <ligand>
        <name>Fe cation</name>
        <dbReference type="ChEBI" id="CHEBI:24875"/>
        <note>ligand shared between two adjacent protomers</note>
    </ligand>
</feature>
<dbReference type="HAMAP" id="MF_00304">
    <property type="entry name" value="Thi4"/>
    <property type="match status" value="1"/>
</dbReference>
<dbReference type="PANTHER" id="PTHR43422">
    <property type="entry name" value="THIAMINE THIAZOLE SYNTHASE"/>
    <property type="match status" value="1"/>
</dbReference>
<feature type="binding site" description="in other chain" evidence="6">
    <location>
        <position position="46"/>
    </location>
    <ligand>
        <name>NAD(+)</name>
        <dbReference type="ChEBI" id="CHEBI:57540"/>
        <note>ligand shared between two adjacent protomers</note>
    </ligand>
</feature>
<reference evidence="7 8" key="1">
    <citation type="submission" date="2015-11" db="EMBL/GenBank/DDBJ databases">
        <title>Genome sequence of Pyrodictium occultum PL-19, a marine hyperthermophilic archaeon isolated from Volcano, Italy.</title>
        <authorList>
            <person name="Utturkar S."/>
            <person name="Huber H."/>
            <person name="Leptihn S."/>
            <person name="Brown S."/>
            <person name="Stetter K.O."/>
            <person name="Podar M."/>
        </authorList>
    </citation>
    <scope>NUCLEOTIDE SEQUENCE [LARGE SCALE GENOMIC DNA]</scope>
    <source>
        <strain evidence="7 8">PL-19</strain>
    </source>
</reference>
<dbReference type="PANTHER" id="PTHR43422:SF3">
    <property type="entry name" value="THIAMINE THIAZOLE SYNTHASE"/>
    <property type="match status" value="1"/>
</dbReference>
<feature type="binding site" evidence="6">
    <location>
        <position position="170"/>
    </location>
    <ligand>
        <name>Fe cation</name>
        <dbReference type="ChEBI" id="CHEBI:24875"/>
        <note>ligand shared between two adjacent protomers</note>
    </ligand>
</feature>
<dbReference type="EMBL" id="LNTB01000001">
    <property type="protein sequence ID" value="KSW11535.1"/>
    <property type="molecule type" value="Genomic_DNA"/>
</dbReference>
<evidence type="ECO:0000256" key="5">
    <source>
        <dbReference type="ARBA" id="ARBA00023027"/>
    </source>
</evidence>
<comment type="caution">
    <text evidence="7">The sequence shown here is derived from an EMBL/GenBank/DDBJ whole genome shotgun (WGS) entry which is preliminary data.</text>
</comment>
<dbReference type="NCBIfam" id="TIGR00292">
    <property type="entry name" value="sulfide-dependent adenosine diphosphate thiazole synthase"/>
    <property type="match status" value="1"/>
</dbReference>
<evidence type="ECO:0000313" key="7">
    <source>
        <dbReference type="EMBL" id="KSW11535.1"/>
    </source>
</evidence>
<keyword evidence="2 6" id="KW-0479">Metal-binding</keyword>
<dbReference type="Proteomes" id="UP000053352">
    <property type="component" value="Unassembled WGS sequence"/>
</dbReference>
<dbReference type="InterPro" id="IPR036188">
    <property type="entry name" value="FAD/NAD-bd_sf"/>
</dbReference>
<name>A0A0V8RTY4_PYROC</name>
<gene>
    <name evidence="6" type="primary">thi4</name>
    <name evidence="7" type="ORF">CF15_01465</name>
</gene>
<evidence type="ECO:0000256" key="2">
    <source>
        <dbReference type="ARBA" id="ARBA00022723"/>
    </source>
</evidence>
<dbReference type="STRING" id="2309.CF15_01465"/>
<accession>A0A0V8RTY4</accession>
<comment type="subunit">
    <text evidence="6">Homooctamer; tetramer of dimers.</text>
</comment>
<evidence type="ECO:0000313" key="8">
    <source>
        <dbReference type="Proteomes" id="UP000053352"/>
    </source>
</evidence>
<dbReference type="EC" id="2.4.2.59" evidence="6"/>
<keyword evidence="1 6" id="KW-0808">Transferase</keyword>
<dbReference type="GO" id="GO:0052837">
    <property type="term" value="P:thiazole biosynthetic process"/>
    <property type="evidence" value="ECO:0007669"/>
    <property type="project" value="UniProtKB-UniRule"/>
</dbReference>
<evidence type="ECO:0000256" key="4">
    <source>
        <dbReference type="ARBA" id="ARBA00023004"/>
    </source>
</evidence>
<dbReference type="InterPro" id="IPR022828">
    <property type="entry name" value="Thi4_prok"/>
</dbReference>
<feature type="binding site" description="in other chain" evidence="6">
    <location>
        <position position="234"/>
    </location>
    <ligand>
        <name>NAD(+)</name>
        <dbReference type="ChEBI" id="CHEBI:57540"/>
        <note>ligand shared between two adjacent protomers</note>
    </ligand>
</feature>
<protein>
    <recommendedName>
        <fullName evidence="6">Thiamine thiazole synthase</fullName>
        <ecNumber evidence="6">2.4.2.59</ecNumber>
    </recommendedName>
</protein>
<comment type="catalytic activity">
    <reaction evidence="6">
        <text>hydrogen sulfide + glycine + NAD(+) = ADP-5-ethyl-4-methylthiazole-2-carboxylate + nicotinamide + 3 H2O + H(+)</text>
        <dbReference type="Rhea" id="RHEA:55704"/>
        <dbReference type="ChEBI" id="CHEBI:15377"/>
        <dbReference type="ChEBI" id="CHEBI:15378"/>
        <dbReference type="ChEBI" id="CHEBI:17154"/>
        <dbReference type="ChEBI" id="CHEBI:29919"/>
        <dbReference type="ChEBI" id="CHEBI:57305"/>
        <dbReference type="ChEBI" id="CHEBI:57540"/>
        <dbReference type="ChEBI" id="CHEBI:139151"/>
        <dbReference type="EC" id="2.4.2.59"/>
    </reaction>
</comment>
<dbReference type="SUPFAM" id="SSF51905">
    <property type="entry name" value="FAD/NAD(P)-binding domain"/>
    <property type="match status" value="1"/>
</dbReference>
<dbReference type="GO" id="GO:0009228">
    <property type="term" value="P:thiamine biosynthetic process"/>
    <property type="evidence" value="ECO:0007669"/>
    <property type="project" value="UniProtKB-KW"/>
</dbReference>
<comment type="similarity">
    <text evidence="6">Belongs to the THI4 family.</text>
</comment>
<feature type="binding site" evidence="6">
    <location>
        <position position="244"/>
    </location>
    <ligand>
        <name>glycine</name>
        <dbReference type="ChEBI" id="CHEBI:57305"/>
    </ligand>
</feature>
<keyword evidence="4 6" id="KW-0408">Iron</keyword>
<dbReference type="Pfam" id="PF01946">
    <property type="entry name" value="Thi4"/>
    <property type="match status" value="1"/>
</dbReference>
<dbReference type="AlphaFoldDB" id="A0A0V8RTY4"/>
<dbReference type="GO" id="GO:0005506">
    <property type="term" value="F:iron ion binding"/>
    <property type="evidence" value="ECO:0007669"/>
    <property type="project" value="UniProtKB-UniRule"/>
</dbReference>
<dbReference type="GO" id="GO:0009229">
    <property type="term" value="P:thiamine diphosphate biosynthetic process"/>
    <property type="evidence" value="ECO:0007669"/>
    <property type="project" value="UniProtKB-UniRule"/>
</dbReference>
<sequence length="281" mass="29526">MEEFYPREIEKLYSEAALARLALQAALEKLSRAVEADVAIAGGGPAGLTLAWLLAEQGLRVTLVERRLGTGGGMRGGSMLLPVGLVEEGLAAEVLRKAGVRLSLAADGIYTFDPMEAAARLTVRALEAGAVILPGVEVEDLIVKGDGGSARVAGLVVNWAPVSEAGWHVDPLFIEARAVVDATGHDAALARLLERRLPGSIRVPGMSSLDVWTGERQVVERTGEVFPGLYAAGMSVAEIYNTRRMGPVFGGMIASAAKLARILSEKLTGRSIGLPEVKAHG</sequence>
<evidence type="ECO:0000256" key="1">
    <source>
        <dbReference type="ARBA" id="ARBA00022679"/>
    </source>
</evidence>
<evidence type="ECO:0000256" key="6">
    <source>
        <dbReference type="HAMAP-Rule" id="MF_00304"/>
    </source>
</evidence>
<comment type="caution">
    <text evidence="6">Lacks conserved residue(s) required for the propagation of feature annotation.</text>
</comment>
<keyword evidence="3 6" id="KW-0784">Thiamine biosynthesis</keyword>
<dbReference type="Gene3D" id="3.50.50.60">
    <property type="entry name" value="FAD/NAD(P)-binding domain"/>
    <property type="match status" value="1"/>
</dbReference>
<feature type="binding site" evidence="6">
    <location>
        <begin position="168"/>
        <end position="170"/>
    </location>
    <ligand>
        <name>NAD(+)</name>
        <dbReference type="ChEBI" id="CHEBI:57540"/>
        <note>ligand shared between two adjacent protomers</note>
    </ligand>
</feature>
<evidence type="ECO:0000256" key="3">
    <source>
        <dbReference type="ARBA" id="ARBA00022977"/>
    </source>
</evidence>
<proteinExistence type="inferred from homology"/>
<comment type="function">
    <text evidence="6">Involved in the biosynthesis of the thiazole moiety of thiamine. Catalyzes the conversion of NAD and glycine to adenosine diphosphate 5-(2-hydroxyethyl)-4-methylthiazole-2-carboxylate (ADT), an adenylated thiazole intermediate, using free sulfide as a source of sulfur.</text>
</comment>
<organism evidence="7 8">
    <name type="scientific">Pyrodictium occultum</name>
    <dbReference type="NCBI Taxonomy" id="2309"/>
    <lineage>
        <taxon>Archaea</taxon>
        <taxon>Thermoproteota</taxon>
        <taxon>Thermoprotei</taxon>
        <taxon>Desulfurococcales</taxon>
        <taxon>Pyrodictiaceae</taxon>
        <taxon>Pyrodictium</taxon>
    </lineage>
</organism>
<dbReference type="GO" id="GO:0016763">
    <property type="term" value="F:pentosyltransferase activity"/>
    <property type="evidence" value="ECO:0007669"/>
    <property type="project" value="UniProtKB-UniRule"/>
</dbReference>
<dbReference type="OrthoDB" id="4240at2157"/>
<dbReference type="RefSeq" id="WP_058370211.1">
    <property type="nucleotide sequence ID" value="NZ_LNTB01000001.1"/>
</dbReference>
<dbReference type="InterPro" id="IPR002922">
    <property type="entry name" value="Thi4_fam"/>
</dbReference>
<feature type="binding site" description="in other chain" evidence="6">
    <location>
        <begin position="65"/>
        <end position="66"/>
    </location>
    <ligand>
        <name>NAD(+)</name>
        <dbReference type="ChEBI" id="CHEBI:57540"/>
        <note>ligand shared between two adjacent protomers</note>
    </ligand>
</feature>
<comment type="pathway">
    <text evidence="6">Cofactor biosynthesis; thiamine diphosphate biosynthesis.</text>
</comment>
<keyword evidence="8" id="KW-1185">Reference proteome</keyword>